<dbReference type="InterPro" id="IPR012495">
    <property type="entry name" value="TadE-like_dom"/>
</dbReference>
<evidence type="ECO:0000259" key="2">
    <source>
        <dbReference type="Pfam" id="PF07811"/>
    </source>
</evidence>
<keyword evidence="1" id="KW-0472">Membrane</keyword>
<feature type="domain" description="TadE-like" evidence="2">
    <location>
        <begin position="16"/>
        <end position="50"/>
    </location>
</feature>
<proteinExistence type="predicted"/>
<protein>
    <submittedName>
        <fullName evidence="3">Flp pilus assembly protein TadG</fullName>
    </submittedName>
</protein>
<keyword evidence="4" id="KW-1185">Reference proteome</keyword>
<gene>
    <name evidence="3" type="ORF">GGR43_000805</name>
</gene>
<dbReference type="RefSeq" id="WP_188070655.1">
    <property type="nucleotide sequence ID" value="NZ_BSPS01000007.1"/>
</dbReference>
<accession>A0A7W6BNT5</accession>
<reference evidence="3 4" key="1">
    <citation type="submission" date="2020-08" db="EMBL/GenBank/DDBJ databases">
        <title>Genomic Encyclopedia of Type Strains, Phase IV (KMG-IV): sequencing the most valuable type-strain genomes for metagenomic binning, comparative biology and taxonomic classification.</title>
        <authorList>
            <person name="Goeker M."/>
        </authorList>
    </citation>
    <scope>NUCLEOTIDE SEQUENCE [LARGE SCALE GENOMIC DNA]</scope>
    <source>
        <strain evidence="3 4">DSM 26189</strain>
    </source>
</reference>
<sequence length="200" mass="21953">MVARAFHGRLRADERGAALIEFAAVAPVLLLLLMGVFDIGHRLYIQSVLDGEMQRAGRSSTLESAAIATKQAVIDQRVRSQVLNVGTGGTVHFTRRAFRSYDQVQAAEEPYIDANDNGVCDNGETYDDWNGNHVQDEDGARNSQGNARDVVVYTAHVSVPRLFPMAPLLGWPATMEVQSRTTLRNQPFADQPASVLRTCP</sequence>
<comment type="caution">
    <text evidence="3">The sequence shown here is derived from an EMBL/GenBank/DDBJ whole genome shotgun (WGS) entry which is preliminary data.</text>
</comment>
<keyword evidence="1" id="KW-0812">Transmembrane</keyword>
<dbReference type="Pfam" id="PF07811">
    <property type="entry name" value="TadE"/>
    <property type="match status" value="1"/>
</dbReference>
<evidence type="ECO:0000313" key="3">
    <source>
        <dbReference type="EMBL" id="MBB3925104.1"/>
    </source>
</evidence>
<dbReference type="AlphaFoldDB" id="A0A7W6BNT5"/>
<name>A0A7W6BNT5_9SPHN</name>
<evidence type="ECO:0000256" key="1">
    <source>
        <dbReference type="SAM" id="Phobius"/>
    </source>
</evidence>
<dbReference type="Proteomes" id="UP000571950">
    <property type="component" value="Unassembled WGS sequence"/>
</dbReference>
<organism evidence="3 4">
    <name type="scientific">Sphingobium jiangsuense</name>
    <dbReference type="NCBI Taxonomy" id="870476"/>
    <lineage>
        <taxon>Bacteria</taxon>
        <taxon>Pseudomonadati</taxon>
        <taxon>Pseudomonadota</taxon>
        <taxon>Alphaproteobacteria</taxon>
        <taxon>Sphingomonadales</taxon>
        <taxon>Sphingomonadaceae</taxon>
        <taxon>Sphingobium</taxon>
    </lineage>
</organism>
<keyword evidence="1" id="KW-1133">Transmembrane helix</keyword>
<evidence type="ECO:0000313" key="4">
    <source>
        <dbReference type="Proteomes" id="UP000571950"/>
    </source>
</evidence>
<dbReference type="EMBL" id="JACIDT010000002">
    <property type="protein sequence ID" value="MBB3925104.1"/>
    <property type="molecule type" value="Genomic_DNA"/>
</dbReference>
<feature type="transmembrane region" description="Helical" evidence="1">
    <location>
        <begin position="16"/>
        <end position="37"/>
    </location>
</feature>